<feature type="compositionally biased region" description="Polar residues" evidence="1">
    <location>
        <begin position="52"/>
        <end position="62"/>
    </location>
</feature>
<dbReference type="OrthoDB" id="3938789at2759"/>
<dbReference type="GeneID" id="54365174"/>
<keyword evidence="2" id="KW-0812">Transmembrane</keyword>
<sequence length="138" mass="15825">MAIKQLPSRASFLHFTRISQPRRTPSAKFNQRRHNSTSTSTPPSPSKDTARDTTINPLLTTSPPAPQHLPEVPLRAPPKPRPRGSDRQLYLVTLALLLVTPPIVYFYYEHRKAHMGKKKEELIKSLEQKRQAWIAQNR</sequence>
<protein>
    <submittedName>
        <fullName evidence="4">Uncharacterized protein</fullName>
    </submittedName>
</protein>
<proteinExistence type="predicted"/>
<dbReference type="RefSeq" id="XP_033463817.1">
    <property type="nucleotide sequence ID" value="XM_033607374.1"/>
</dbReference>
<organism evidence="4">
    <name type="scientific">Dissoconium aciculare CBS 342.82</name>
    <dbReference type="NCBI Taxonomy" id="1314786"/>
    <lineage>
        <taxon>Eukaryota</taxon>
        <taxon>Fungi</taxon>
        <taxon>Dikarya</taxon>
        <taxon>Ascomycota</taxon>
        <taxon>Pezizomycotina</taxon>
        <taxon>Dothideomycetes</taxon>
        <taxon>Dothideomycetidae</taxon>
        <taxon>Mycosphaerellales</taxon>
        <taxon>Dissoconiaceae</taxon>
        <taxon>Dissoconium</taxon>
    </lineage>
</organism>
<reference evidence="4" key="3">
    <citation type="submission" date="2025-08" db="UniProtKB">
        <authorList>
            <consortium name="RefSeq"/>
        </authorList>
    </citation>
    <scope>IDENTIFICATION</scope>
    <source>
        <strain evidence="4">CBS 342.82</strain>
    </source>
</reference>
<keyword evidence="2" id="KW-1133">Transmembrane helix</keyword>
<evidence type="ECO:0000256" key="2">
    <source>
        <dbReference type="SAM" id="Phobius"/>
    </source>
</evidence>
<feature type="compositionally biased region" description="Polar residues" evidence="1">
    <location>
        <begin position="17"/>
        <end position="29"/>
    </location>
</feature>
<reference evidence="4" key="2">
    <citation type="submission" date="2020-04" db="EMBL/GenBank/DDBJ databases">
        <authorList>
            <consortium name="NCBI Genome Project"/>
        </authorList>
    </citation>
    <scope>NUCLEOTIDE SEQUENCE</scope>
    <source>
        <strain evidence="4">CBS 342.82</strain>
    </source>
</reference>
<keyword evidence="2" id="KW-0472">Membrane</keyword>
<evidence type="ECO:0000313" key="3">
    <source>
        <dbReference type="Proteomes" id="UP000504637"/>
    </source>
</evidence>
<gene>
    <name evidence="4" type="ORF">K489DRAFT_407475</name>
</gene>
<feature type="region of interest" description="Disordered" evidence="1">
    <location>
        <begin position="13"/>
        <end position="85"/>
    </location>
</feature>
<dbReference type="AlphaFoldDB" id="A0A6J3MFJ4"/>
<reference evidence="4" key="1">
    <citation type="submission" date="2020-01" db="EMBL/GenBank/DDBJ databases">
        <authorList>
            <consortium name="DOE Joint Genome Institute"/>
            <person name="Haridas S."/>
            <person name="Albert R."/>
            <person name="Binder M."/>
            <person name="Bloem J."/>
            <person name="Labutti K."/>
            <person name="Salamov A."/>
            <person name="Andreopoulos B."/>
            <person name="Baker S.E."/>
            <person name="Barry K."/>
            <person name="Bills G."/>
            <person name="Bluhm B.H."/>
            <person name="Cannon C."/>
            <person name="Castanera R."/>
            <person name="Culley D.E."/>
            <person name="Daum C."/>
            <person name="Ezra D."/>
            <person name="Gonzalez J.B."/>
            <person name="Henrissat B."/>
            <person name="Kuo A."/>
            <person name="Liang C."/>
            <person name="Lipzen A."/>
            <person name="Lutzoni F."/>
            <person name="Magnuson J."/>
            <person name="Mondo S."/>
            <person name="Nolan M."/>
            <person name="Ohm R."/>
            <person name="Pangilinan J."/>
            <person name="Park H.-J."/>
            <person name="Ramirez L."/>
            <person name="Alfaro M."/>
            <person name="Sun H."/>
            <person name="Tritt A."/>
            <person name="Yoshinaga Y."/>
            <person name="Zwiers L.-H."/>
            <person name="Turgeon B.G."/>
            <person name="Goodwin S.B."/>
            <person name="Spatafora J.W."/>
            <person name="Crous P.W."/>
            <person name="Grigoriev I.V."/>
        </authorList>
    </citation>
    <scope>NUCLEOTIDE SEQUENCE</scope>
    <source>
        <strain evidence="4">CBS 342.82</strain>
    </source>
</reference>
<evidence type="ECO:0000313" key="4">
    <source>
        <dbReference type="RefSeq" id="XP_033463817.1"/>
    </source>
</evidence>
<accession>A0A6J3MFJ4</accession>
<evidence type="ECO:0000256" key="1">
    <source>
        <dbReference type="SAM" id="MobiDB-lite"/>
    </source>
</evidence>
<keyword evidence="3" id="KW-1185">Reference proteome</keyword>
<name>A0A6J3MFJ4_9PEZI</name>
<dbReference type="Proteomes" id="UP000504637">
    <property type="component" value="Unplaced"/>
</dbReference>
<feature type="transmembrane region" description="Helical" evidence="2">
    <location>
        <begin position="89"/>
        <end position="108"/>
    </location>
</feature>